<dbReference type="AlphaFoldDB" id="X1RTI4"/>
<gene>
    <name evidence="1" type="ORF">S06H3_53982</name>
</gene>
<comment type="caution">
    <text evidence="1">The sequence shown here is derived from an EMBL/GenBank/DDBJ whole genome shotgun (WGS) entry which is preliminary data.</text>
</comment>
<dbReference type="EMBL" id="BARV01034476">
    <property type="protein sequence ID" value="GAI58829.1"/>
    <property type="molecule type" value="Genomic_DNA"/>
</dbReference>
<accession>X1RTI4</accession>
<organism evidence="1">
    <name type="scientific">marine sediment metagenome</name>
    <dbReference type="NCBI Taxonomy" id="412755"/>
    <lineage>
        <taxon>unclassified sequences</taxon>
        <taxon>metagenomes</taxon>
        <taxon>ecological metagenomes</taxon>
    </lineage>
</organism>
<sequence length="52" mass="5715">MQETGLGLFLIAPTREFLQGREFEVESPGFLKGKSGASHMFDIRASRGDGSR</sequence>
<name>X1RTI4_9ZZZZ</name>
<reference evidence="1" key="1">
    <citation type="journal article" date="2014" name="Front. Microbiol.">
        <title>High frequency of phylogenetically diverse reductive dehalogenase-homologous genes in deep subseafloor sedimentary metagenomes.</title>
        <authorList>
            <person name="Kawai M."/>
            <person name="Futagami T."/>
            <person name="Toyoda A."/>
            <person name="Takaki Y."/>
            <person name="Nishi S."/>
            <person name="Hori S."/>
            <person name="Arai W."/>
            <person name="Tsubouchi T."/>
            <person name="Morono Y."/>
            <person name="Uchiyama I."/>
            <person name="Ito T."/>
            <person name="Fujiyama A."/>
            <person name="Inagaki F."/>
            <person name="Takami H."/>
        </authorList>
    </citation>
    <scope>NUCLEOTIDE SEQUENCE</scope>
    <source>
        <strain evidence="1">Expedition CK06-06</strain>
    </source>
</reference>
<proteinExistence type="predicted"/>
<protein>
    <submittedName>
        <fullName evidence="1">Uncharacterized protein</fullName>
    </submittedName>
</protein>
<feature type="non-terminal residue" evidence="1">
    <location>
        <position position="52"/>
    </location>
</feature>
<evidence type="ECO:0000313" key="1">
    <source>
        <dbReference type="EMBL" id="GAI58829.1"/>
    </source>
</evidence>